<dbReference type="SUPFAM" id="SSF49777">
    <property type="entry name" value="PEBP-like"/>
    <property type="match status" value="1"/>
</dbReference>
<proteinExistence type="predicted"/>
<evidence type="ECO:0000313" key="2">
    <source>
        <dbReference type="Proteomes" id="UP001141806"/>
    </source>
</evidence>
<name>A0A9Q0KZZ6_9MAGN</name>
<accession>A0A9Q0KZZ6</accession>
<dbReference type="Proteomes" id="UP001141806">
    <property type="component" value="Unassembled WGS sequence"/>
</dbReference>
<sequence length="162" mass="18291">MEVALSLRVQFEPHNYSNIYIREKDSCLPCTIHNSPPASFALRPPPASSSIFDPPVSPALADRCRHPERTGCFENLVDLCSCNSYLNEKSQEVRESDLWKEIVSYMGPAPPINIHRYMFALFQQRGGQPVSGKFDCRCPLQFQYPQFCCTKQAGPPCSPSLF</sequence>
<dbReference type="EMBL" id="JAMYWD010000002">
    <property type="protein sequence ID" value="KAJ4979987.1"/>
    <property type="molecule type" value="Genomic_DNA"/>
</dbReference>
<dbReference type="Gene3D" id="3.90.280.10">
    <property type="entry name" value="PEBP-like"/>
    <property type="match status" value="1"/>
</dbReference>
<gene>
    <name evidence="1" type="ORF">NE237_010767</name>
</gene>
<protein>
    <submittedName>
        <fullName evidence="1">Uncharacterized protein</fullName>
    </submittedName>
</protein>
<reference evidence="1" key="1">
    <citation type="journal article" date="2023" name="Plant J.">
        <title>The genome of the king protea, Protea cynaroides.</title>
        <authorList>
            <person name="Chang J."/>
            <person name="Duong T.A."/>
            <person name="Schoeman C."/>
            <person name="Ma X."/>
            <person name="Roodt D."/>
            <person name="Barker N."/>
            <person name="Li Z."/>
            <person name="Van de Peer Y."/>
            <person name="Mizrachi E."/>
        </authorList>
    </citation>
    <scope>NUCLEOTIDE SEQUENCE</scope>
    <source>
        <tissue evidence="1">Young leaves</tissue>
    </source>
</reference>
<evidence type="ECO:0000313" key="1">
    <source>
        <dbReference type="EMBL" id="KAJ4979987.1"/>
    </source>
</evidence>
<dbReference type="OrthoDB" id="2506647at2759"/>
<dbReference type="InterPro" id="IPR036610">
    <property type="entry name" value="PEBP-like_sf"/>
</dbReference>
<keyword evidence="2" id="KW-1185">Reference proteome</keyword>
<dbReference type="AlphaFoldDB" id="A0A9Q0KZZ6"/>
<comment type="caution">
    <text evidence="1">The sequence shown here is derived from an EMBL/GenBank/DDBJ whole genome shotgun (WGS) entry which is preliminary data.</text>
</comment>
<organism evidence="1 2">
    <name type="scientific">Protea cynaroides</name>
    <dbReference type="NCBI Taxonomy" id="273540"/>
    <lineage>
        <taxon>Eukaryota</taxon>
        <taxon>Viridiplantae</taxon>
        <taxon>Streptophyta</taxon>
        <taxon>Embryophyta</taxon>
        <taxon>Tracheophyta</taxon>
        <taxon>Spermatophyta</taxon>
        <taxon>Magnoliopsida</taxon>
        <taxon>Proteales</taxon>
        <taxon>Proteaceae</taxon>
        <taxon>Protea</taxon>
    </lineage>
</organism>